<organism evidence="2 3">
    <name type="scientific">Gonium pectorale</name>
    <name type="common">Green alga</name>
    <dbReference type="NCBI Taxonomy" id="33097"/>
    <lineage>
        <taxon>Eukaryota</taxon>
        <taxon>Viridiplantae</taxon>
        <taxon>Chlorophyta</taxon>
        <taxon>core chlorophytes</taxon>
        <taxon>Chlorophyceae</taxon>
        <taxon>CS clade</taxon>
        <taxon>Chlamydomonadales</taxon>
        <taxon>Volvocaceae</taxon>
        <taxon>Gonium</taxon>
    </lineage>
</organism>
<comment type="caution">
    <text evidence="2">The sequence shown here is derived from an EMBL/GenBank/DDBJ whole genome shotgun (WGS) entry which is preliminary data.</text>
</comment>
<feature type="compositionally biased region" description="Pro residues" evidence="1">
    <location>
        <begin position="15"/>
        <end position="28"/>
    </location>
</feature>
<name>A0A150GQJ0_GONPE</name>
<dbReference type="AlphaFoldDB" id="A0A150GQJ0"/>
<feature type="compositionally biased region" description="Acidic residues" evidence="1">
    <location>
        <begin position="110"/>
        <end position="130"/>
    </location>
</feature>
<feature type="compositionally biased region" description="Low complexity" evidence="1">
    <location>
        <begin position="1"/>
        <end position="14"/>
    </location>
</feature>
<feature type="compositionally biased region" description="Low complexity" evidence="1">
    <location>
        <begin position="40"/>
        <end position="64"/>
    </location>
</feature>
<accession>A0A150GQJ0</accession>
<reference evidence="3" key="1">
    <citation type="journal article" date="2016" name="Nat. Commun.">
        <title>The Gonium pectorale genome demonstrates co-option of cell cycle regulation during the evolution of multicellularity.</title>
        <authorList>
            <person name="Hanschen E.R."/>
            <person name="Marriage T.N."/>
            <person name="Ferris P.J."/>
            <person name="Hamaji T."/>
            <person name="Toyoda A."/>
            <person name="Fujiyama A."/>
            <person name="Neme R."/>
            <person name="Noguchi H."/>
            <person name="Minakuchi Y."/>
            <person name="Suzuki M."/>
            <person name="Kawai-Toyooka H."/>
            <person name="Smith D.R."/>
            <person name="Sparks H."/>
            <person name="Anderson J."/>
            <person name="Bakaric R."/>
            <person name="Luria V."/>
            <person name="Karger A."/>
            <person name="Kirschner M.W."/>
            <person name="Durand P.M."/>
            <person name="Michod R.E."/>
            <person name="Nozaki H."/>
            <person name="Olson B.J."/>
        </authorList>
    </citation>
    <scope>NUCLEOTIDE SEQUENCE [LARGE SCALE GENOMIC DNA]</scope>
    <source>
        <strain evidence="3">NIES-2863</strain>
    </source>
</reference>
<keyword evidence="3" id="KW-1185">Reference proteome</keyword>
<sequence length="167" mass="16965">MQSSAVAHAAVGGPRPAPRPLAMPPSAMPPTSTIGCRCQAPSAAISSPTSSSARALAPAAGPLRRPAHSRGRRVAAAAAPPNAPTTVLMTPPVTTSYSSFGSSTGSYASDLDEQDEPVGVPDEEDLELPEEFPIPHGARGRAWLRAGGRAVGSPAAPRRVAPHRVAL</sequence>
<proteinExistence type="predicted"/>
<feature type="compositionally biased region" description="Low complexity" evidence="1">
    <location>
        <begin position="75"/>
        <end position="109"/>
    </location>
</feature>
<gene>
    <name evidence="2" type="ORF">GPECTOR_10g1077</name>
</gene>
<dbReference type="Proteomes" id="UP000075714">
    <property type="component" value="Unassembled WGS sequence"/>
</dbReference>
<feature type="region of interest" description="Disordered" evidence="1">
    <location>
        <begin position="1"/>
        <end position="135"/>
    </location>
</feature>
<evidence type="ECO:0000313" key="2">
    <source>
        <dbReference type="EMBL" id="KXZ52054.1"/>
    </source>
</evidence>
<protein>
    <submittedName>
        <fullName evidence="2">Uncharacterized protein</fullName>
    </submittedName>
</protein>
<evidence type="ECO:0000256" key="1">
    <source>
        <dbReference type="SAM" id="MobiDB-lite"/>
    </source>
</evidence>
<dbReference type="EMBL" id="LSYV01000011">
    <property type="protein sequence ID" value="KXZ52054.1"/>
    <property type="molecule type" value="Genomic_DNA"/>
</dbReference>
<evidence type="ECO:0000313" key="3">
    <source>
        <dbReference type="Proteomes" id="UP000075714"/>
    </source>
</evidence>